<evidence type="ECO:0000256" key="7">
    <source>
        <dbReference type="ARBA" id="ARBA00022989"/>
    </source>
</evidence>
<dbReference type="OrthoDB" id="9783218at2"/>
<keyword evidence="2 9" id="KW-0813">Transport</keyword>
<evidence type="ECO:0000256" key="5">
    <source>
        <dbReference type="ARBA" id="ARBA00022856"/>
    </source>
</evidence>
<keyword evidence="6" id="KW-0653">Protein transport</keyword>
<name>A0A2G9CEK5_9BURK</name>
<gene>
    <name evidence="11" type="ORF">CS062_02800</name>
</gene>
<evidence type="ECO:0000256" key="2">
    <source>
        <dbReference type="ARBA" id="ARBA00022448"/>
    </source>
</evidence>
<dbReference type="GO" id="GO:0005886">
    <property type="term" value="C:plasma membrane"/>
    <property type="evidence" value="ECO:0007669"/>
    <property type="project" value="UniProtKB-SubCell"/>
</dbReference>
<comment type="caution">
    <text evidence="11">The sequence shown here is derived from an EMBL/GenBank/DDBJ whole genome shotgun (WGS) entry which is preliminary data.</text>
</comment>
<evidence type="ECO:0000256" key="6">
    <source>
        <dbReference type="ARBA" id="ARBA00022927"/>
    </source>
</evidence>
<dbReference type="CDD" id="cd06261">
    <property type="entry name" value="TM_PBP2"/>
    <property type="match status" value="1"/>
</dbReference>
<keyword evidence="4 9" id="KW-0812">Transmembrane</keyword>
<keyword evidence="3" id="KW-1003">Cell membrane</keyword>
<keyword evidence="12" id="KW-1185">Reference proteome</keyword>
<feature type="transmembrane region" description="Helical" evidence="9">
    <location>
        <begin position="145"/>
        <end position="170"/>
    </location>
</feature>
<comment type="subcellular location">
    <subcellularLocation>
        <location evidence="1 9">Cell membrane</location>
        <topology evidence="1 9">Multi-pass membrane protein</topology>
    </subcellularLocation>
</comment>
<dbReference type="EMBL" id="PEOG01000007">
    <property type="protein sequence ID" value="PIM54871.1"/>
    <property type="molecule type" value="Genomic_DNA"/>
</dbReference>
<dbReference type="GO" id="GO:0055085">
    <property type="term" value="P:transmembrane transport"/>
    <property type="evidence" value="ECO:0007669"/>
    <property type="project" value="InterPro"/>
</dbReference>
<evidence type="ECO:0000313" key="11">
    <source>
        <dbReference type="EMBL" id="PIM54871.1"/>
    </source>
</evidence>
<evidence type="ECO:0000256" key="3">
    <source>
        <dbReference type="ARBA" id="ARBA00022475"/>
    </source>
</evidence>
<keyword evidence="5" id="KW-0571">Peptide transport</keyword>
<evidence type="ECO:0000256" key="8">
    <source>
        <dbReference type="ARBA" id="ARBA00023136"/>
    </source>
</evidence>
<feature type="transmembrane region" description="Helical" evidence="9">
    <location>
        <begin position="309"/>
        <end position="331"/>
    </location>
</feature>
<dbReference type="InterPro" id="IPR025966">
    <property type="entry name" value="OppC_N"/>
</dbReference>
<accession>A0A2G9CEK5</accession>
<dbReference type="GO" id="GO:0015031">
    <property type="term" value="P:protein transport"/>
    <property type="evidence" value="ECO:0007669"/>
    <property type="project" value="UniProtKB-KW"/>
</dbReference>
<evidence type="ECO:0000256" key="9">
    <source>
        <dbReference type="RuleBase" id="RU363032"/>
    </source>
</evidence>
<evidence type="ECO:0000259" key="10">
    <source>
        <dbReference type="PROSITE" id="PS50928"/>
    </source>
</evidence>
<dbReference type="PANTHER" id="PTHR43386:SF24">
    <property type="entry name" value="OLIGOPEPTIDE TRANSPORT SYSTEM PERMEASE PROTEIN AMID"/>
    <property type="match status" value="1"/>
</dbReference>
<feature type="transmembrane region" description="Helical" evidence="9">
    <location>
        <begin position="31"/>
        <end position="53"/>
    </location>
</feature>
<evidence type="ECO:0000256" key="4">
    <source>
        <dbReference type="ARBA" id="ARBA00022692"/>
    </source>
</evidence>
<comment type="similarity">
    <text evidence="9">Belongs to the binding-protein-dependent transport system permease family.</text>
</comment>
<dbReference type="AlphaFoldDB" id="A0A2G9CEK5"/>
<dbReference type="Pfam" id="PF12911">
    <property type="entry name" value="OppC_N"/>
    <property type="match status" value="1"/>
</dbReference>
<reference evidence="11 12" key="1">
    <citation type="submission" date="2017-11" db="EMBL/GenBank/DDBJ databases">
        <title>Draft genome sequence of Mitsuaria sp. HWN-4.</title>
        <authorList>
            <person name="Gundlapally S.R."/>
        </authorList>
    </citation>
    <scope>NUCLEOTIDE SEQUENCE [LARGE SCALE GENOMIC DNA]</scope>
    <source>
        <strain evidence="11 12">HWN-4</strain>
    </source>
</reference>
<dbReference type="InterPro" id="IPR035906">
    <property type="entry name" value="MetI-like_sf"/>
</dbReference>
<evidence type="ECO:0000256" key="1">
    <source>
        <dbReference type="ARBA" id="ARBA00004651"/>
    </source>
</evidence>
<dbReference type="InterPro" id="IPR050366">
    <property type="entry name" value="BP-dependent_transpt_permease"/>
</dbReference>
<keyword evidence="8 9" id="KW-0472">Membrane</keyword>
<dbReference type="GO" id="GO:0015833">
    <property type="term" value="P:peptide transport"/>
    <property type="evidence" value="ECO:0007669"/>
    <property type="project" value="UniProtKB-KW"/>
</dbReference>
<proteinExistence type="inferred from homology"/>
<dbReference type="Proteomes" id="UP000231501">
    <property type="component" value="Unassembled WGS sequence"/>
</dbReference>
<protein>
    <submittedName>
        <fullName evidence="11">Peptide ABC transporter permease</fullName>
    </submittedName>
</protein>
<sequence length="346" mass="37116">MSNQAAVAAPKRSQSVWAASWRRLKSDKVGVFSMVVVALSLLLVLAAGLGLVARDWQKETGVPNAPPTFMGPAPAEAAGAIAQPKGPNVDLSDIDPLAPKYAEWAERAKQYKTDEAPRAQTLAFGADRLGRDVLAKAIKGAEISIMVGVLAALVATIIGTVLGALSGFYGGKVGDFLEWVYNVFTAMPNILLIFAFAVVFGRGVLPVVMILGLAGWTGIYRLVRAEFMKHSVREYVRSAEAIGASRSSRMFKHILPNVSHVALVQLSLHVVGFIKSEVILSYLGLGVSVDQVSWGTMLAEAQSELILGYWWQLAAVTGFMAVFVTAFALFTDALRDALDPKLRGLE</sequence>
<dbReference type="PANTHER" id="PTHR43386">
    <property type="entry name" value="OLIGOPEPTIDE TRANSPORT SYSTEM PERMEASE PROTEIN APPC"/>
    <property type="match status" value="1"/>
</dbReference>
<keyword evidence="7 9" id="KW-1133">Transmembrane helix</keyword>
<dbReference type="SUPFAM" id="SSF161098">
    <property type="entry name" value="MetI-like"/>
    <property type="match status" value="1"/>
</dbReference>
<organism evidence="11 12">
    <name type="scientific">Roseateles chitinivorans</name>
    <dbReference type="NCBI Taxonomy" id="2917965"/>
    <lineage>
        <taxon>Bacteria</taxon>
        <taxon>Pseudomonadati</taxon>
        <taxon>Pseudomonadota</taxon>
        <taxon>Betaproteobacteria</taxon>
        <taxon>Burkholderiales</taxon>
        <taxon>Sphaerotilaceae</taxon>
        <taxon>Roseateles</taxon>
    </lineage>
</organism>
<dbReference type="Pfam" id="PF00528">
    <property type="entry name" value="BPD_transp_1"/>
    <property type="match status" value="1"/>
</dbReference>
<evidence type="ECO:0000313" key="12">
    <source>
        <dbReference type="Proteomes" id="UP000231501"/>
    </source>
</evidence>
<dbReference type="PROSITE" id="PS50928">
    <property type="entry name" value="ABC_TM1"/>
    <property type="match status" value="1"/>
</dbReference>
<feature type="transmembrane region" description="Helical" evidence="9">
    <location>
        <begin position="190"/>
        <end position="223"/>
    </location>
</feature>
<dbReference type="InterPro" id="IPR000515">
    <property type="entry name" value="MetI-like"/>
</dbReference>
<feature type="domain" description="ABC transmembrane type-1" evidence="10">
    <location>
        <begin position="141"/>
        <end position="331"/>
    </location>
</feature>
<dbReference type="Gene3D" id="1.10.3720.10">
    <property type="entry name" value="MetI-like"/>
    <property type="match status" value="1"/>
</dbReference>